<dbReference type="OrthoDB" id="5495375at2"/>
<dbReference type="SUPFAM" id="SSF53474">
    <property type="entry name" value="alpha/beta-Hydrolases"/>
    <property type="match status" value="1"/>
</dbReference>
<evidence type="ECO:0000259" key="1">
    <source>
        <dbReference type="Pfam" id="PF12697"/>
    </source>
</evidence>
<dbReference type="STRING" id="526729.SAMN04324258_1219"/>
<dbReference type="InterPro" id="IPR029058">
    <property type="entry name" value="AB_hydrolase_fold"/>
</dbReference>
<dbReference type="InterPro" id="IPR000073">
    <property type="entry name" value="AB_hydrolase_1"/>
</dbReference>
<dbReference type="AlphaFoldDB" id="A0A1T5JAV7"/>
<dbReference type="GO" id="GO:0003824">
    <property type="term" value="F:catalytic activity"/>
    <property type="evidence" value="ECO:0007669"/>
    <property type="project" value="UniProtKB-ARBA"/>
</dbReference>
<evidence type="ECO:0000313" key="3">
    <source>
        <dbReference type="Proteomes" id="UP000189777"/>
    </source>
</evidence>
<gene>
    <name evidence="2" type="ORF">SAMN04324258_1219</name>
</gene>
<dbReference type="InterPro" id="IPR050228">
    <property type="entry name" value="Carboxylesterase_BioH"/>
</dbReference>
<evidence type="ECO:0000313" key="2">
    <source>
        <dbReference type="EMBL" id="SKC48580.1"/>
    </source>
</evidence>
<protein>
    <submittedName>
        <fullName evidence="2">Pimeloyl-ACP methyl ester carboxylesterase</fullName>
    </submittedName>
</protein>
<accession>A0A1T5JAV7</accession>
<dbReference type="PANTHER" id="PTHR43194:SF5">
    <property type="entry name" value="PIMELOYL-[ACYL-CARRIER PROTEIN] METHYL ESTER ESTERASE"/>
    <property type="match status" value="1"/>
</dbReference>
<dbReference type="Gene3D" id="3.40.50.1820">
    <property type="entry name" value="alpha/beta hydrolase"/>
    <property type="match status" value="1"/>
</dbReference>
<dbReference type="Pfam" id="PF12697">
    <property type="entry name" value="Abhydrolase_6"/>
    <property type="match status" value="1"/>
</dbReference>
<feature type="domain" description="AB hydrolase-1" evidence="1">
    <location>
        <begin position="27"/>
        <end position="248"/>
    </location>
</feature>
<dbReference type="PANTHER" id="PTHR43194">
    <property type="entry name" value="HYDROLASE ALPHA/BETA FOLD FAMILY"/>
    <property type="match status" value="1"/>
</dbReference>
<dbReference type="EMBL" id="FUZQ01000002">
    <property type="protein sequence ID" value="SKC48580.1"/>
    <property type="molecule type" value="Genomic_DNA"/>
</dbReference>
<dbReference type="RefSeq" id="WP_079572467.1">
    <property type="nucleotide sequence ID" value="NZ_FUZQ01000002.1"/>
</dbReference>
<name>A0A1T5JAV7_9MICO</name>
<keyword evidence="3" id="KW-1185">Reference proteome</keyword>
<reference evidence="2 3" key="1">
    <citation type="submission" date="2017-02" db="EMBL/GenBank/DDBJ databases">
        <authorList>
            <person name="Peterson S.W."/>
        </authorList>
    </citation>
    <scope>NUCLEOTIDE SEQUENCE [LARGE SCALE GENOMIC DNA]</scope>
    <source>
        <strain evidence="2 3">DSM 21481</strain>
    </source>
</reference>
<dbReference type="Proteomes" id="UP000189777">
    <property type="component" value="Unassembled WGS sequence"/>
</dbReference>
<sequence length="273" mass="28713">MTARTARAGPVGPVPVPAATVPAPVPVVLVHGSRTSATMWRRQVAALGRGGVPATAVDLPGHGGRREEPFTLDGAVEAVRRAVDGAGGRALVVGLSLGGYVAIEHRARYPGQSAGLVAASCCTTSSSWLRPAWLSLARWIEAWPDHGARLNDTFVRLALDAEGVRDIGAGGFALRAMTQVLRELGPTDTLGALMTARSPVWIVNGRYDHFRAQERAFMAAARAGGAPTRLVVVPHARHLVSLDAPVAFTRVLLEAVAATAWSERDRAVEYASA</sequence>
<organism evidence="2 3">
    <name type="scientific">Krasilnikoviella flava</name>
    <dbReference type="NCBI Taxonomy" id="526729"/>
    <lineage>
        <taxon>Bacteria</taxon>
        <taxon>Bacillati</taxon>
        <taxon>Actinomycetota</taxon>
        <taxon>Actinomycetes</taxon>
        <taxon>Micrococcales</taxon>
        <taxon>Promicromonosporaceae</taxon>
        <taxon>Krasilnikoviella</taxon>
    </lineage>
</organism>
<proteinExistence type="predicted"/>